<dbReference type="InterPro" id="IPR020946">
    <property type="entry name" value="Flavin_mOase-like"/>
</dbReference>
<gene>
    <name evidence="8" type="ORF">EJB05_55910</name>
</gene>
<dbReference type="GO" id="GO:0050661">
    <property type="term" value="F:NADP binding"/>
    <property type="evidence" value="ECO:0007669"/>
    <property type="project" value="InterPro"/>
</dbReference>
<keyword evidence="9" id="KW-1185">Reference proteome</keyword>
<feature type="signal peptide" evidence="7">
    <location>
        <begin position="1"/>
        <end position="27"/>
    </location>
</feature>
<evidence type="ECO:0000256" key="2">
    <source>
        <dbReference type="ARBA" id="ARBA00022630"/>
    </source>
</evidence>
<evidence type="ECO:0000256" key="1">
    <source>
        <dbReference type="ARBA" id="ARBA00009183"/>
    </source>
</evidence>
<dbReference type="Proteomes" id="UP000324897">
    <property type="component" value="Unassembled WGS sequence"/>
</dbReference>
<dbReference type="OrthoDB" id="752677at2759"/>
<dbReference type="SUPFAM" id="SSF51905">
    <property type="entry name" value="FAD/NAD(P)-binding domain"/>
    <property type="match status" value="2"/>
</dbReference>
<reference evidence="8 9" key="1">
    <citation type="journal article" date="2019" name="Sci. Rep.">
        <title>A high-quality genome of Eragrostis curvula grass provides insights into Poaceae evolution and supports new strategies to enhance forage quality.</title>
        <authorList>
            <person name="Carballo J."/>
            <person name="Santos B.A.C.M."/>
            <person name="Zappacosta D."/>
            <person name="Garbus I."/>
            <person name="Selva J.P."/>
            <person name="Gallo C.A."/>
            <person name="Diaz A."/>
            <person name="Albertini E."/>
            <person name="Caccamo M."/>
            <person name="Echenique V."/>
        </authorList>
    </citation>
    <scope>NUCLEOTIDE SEQUENCE [LARGE SCALE GENOMIC DNA]</scope>
    <source>
        <strain evidence="9">cv. Victoria</strain>
        <tissue evidence="8">Leaf</tissue>
    </source>
</reference>
<dbReference type="Gene3D" id="3.50.50.60">
    <property type="entry name" value="FAD/NAD(P)-binding domain"/>
    <property type="match status" value="1"/>
</dbReference>
<keyword evidence="2" id="KW-0285">Flavoprotein</keyword>
<keyword evidence="7" id="KW-0732">Signal</keyword>
<dbReference type="PRINTS" id="PR00411">
    <property type="entry name" value="PNDRDTASEI"/>
</dbReference>
<dbReference type="Pfam" id="PF00743">
    <property type="entry name" value="FMO-like"/>
    <property type="match status" value="1"/>
</dbReference>
<evidence type="ECO:0000256" key="3">
    <source>
        <dbReference type="ARBA" id="ARBA00022827"/>
    </source>
</evidence>
<comment type="similarity">
    <text evidence="1">Belongs to the FMO family.</text>
</comment>
<comment type="caution">
    <text evidence="8">The sequence shown here is derived from an EMBL/GenBank/DDBJ whole genome shotgun (WGS) entry which is preliminary data.</text>
</comment>
<keyword evidence="4" id="KW-0560">Oxidoreductase</keyword>
<dbReference type="PRINTS" id="PR00368">
    <property type="entry name" value="FADPNR"/>
</dbReference>
<dbReference type="EC" id="1.14.13.168" evidence="5"/>
<protein>
    <recommendedName>
        <fullName evidence="5">indole-3-pyruvate monooxygenase</fullName>
        <ecNumber evidence="5">1.14.13.168</ecNumber>
    </recommendedName>
</protein>
<evidence type="ECO:0000256" key="6">
    <source>
        <dbReference type="ARBA" id="ARBA00047707"/>
    </source>
</evidence>
<dbReference type="GO" id="GO:0103075">
    <property type="term" value="F:indole-3-pyruvate monooxygenase activity"/>
    <property type="evidence" value="ECO:0007669"/>
    <property type="project" value="UniProtKB-EC"/>
</dbReference>
<sequence>LAYTQCSTLMELFVLIVGAGPAGLATAACLSEHSVPYLIVEREDCSASLWRNRAYDRLKLHLAKEFCALPYMPFPADTPTYVPREEFVKYLDRYIERFGIQPRFCTAVESAAYDVGSKRWAITAHDTVTGEEILYEARYLVVATGENGVGRIPEIPGLESFPGETIHSSIYKSGGSYAGQRVLVVGSGNSGMEIAYDLATHGADTSIVIRSPVHIVKRESIRMGMTLVKHMPVTMVDYLIVMINNFVFGDLSRHGIVRPKIGPFLLKAKAGRSPVIDVGTVELIKKEVIKVVRGISEIVGNEVSFEDGKESSFDAIVFATGYKSTANNWLKDDKCMLNDDGLPNKGYPNHWKGENGLYCAGLSRRGLAGIAMDANNIANDIVSVADHVSV</sequence>
<dbReference type="Gramene" id="TVT98752">
    <property type="protein sequence ID" value="TVT98752"/>
    <property type="gene ID" value="EJB05_55910"/>
</dbReference>
<feature type="chain" id="PRO_5023929471" description="indole-3-pyruvate monooxygenase" evidence="7">
    <location>
        <begin position="28"/>
        <end position="390"/>
    </location>
</feature>
<dbReference type="InterPro" id="IPR036188">
    <property type="entry name" value="FAD/NAD-bd_sf"/>
</dbReference>
<dbReference type="PANTHER" id="PTHR43539:SF50">
    <property type="entry name" value="FLAVIN-CONTAINING MONOOXYGENASE"/>
    <property type="match status" value="1"/>
</dbReference>
<feature type="non-terminal residue" evidence="8">
    <location>
        <position position="1"/>
    </location>
</feature>
<dbReference type="PANTHER" id="PTHR43539">
    <property type="entry name" value="FLAVIN-BINDING MONOOXYGENASE-LIKE PROTEIN (AFU_ORTHOLOGUE AFUA_4G09220)"/>
    <property type="match status" value="1"/>
</dbReference>
<dbReference type="PIRSF" id="PIRSF000332">
    <property type="entry name" value="FMO"/>
    <property type="match status" value="1"/>
</dbReference>
<evidence type="ECO:0000256" key="4">
    <source>
        <dbReference type="ARBA" id="ARBA00023002"/>
    </source>
</evidence>
<organism evidence="8 9">
    <name type="scientific">Eragrostis curvula</name>
    <name type="common">weeping love grass</name>
    <dbReference type="NCBI Taxonomy" id="38414"/>
    <lineage>
        <taxon>Eukaryota</taxon>
        <taxon>Viridiplantae</taxon>
        <taxon>Streptophyta</taxon>
        <taxon>Embryophyta</taxon>
        <taxon>Tracheophyta</taxon>
        <taxon>Spermatophyta</taxon>
        <taxon>Magnoliopsida</taxon>
        <taxon>Liliopsida</taxon>
        <taxon>Poales</taxon>
        <taxon>Poaceae</taxon>
        <taxon>PACMAD clade</taxon>
        <taxon>Chloridoideae</taxon>
        <taxon>Eragrostideae</taxon>
        <taxon>Eragrostidinae</taxon>
        <taxon>Eragrostis</taxon>
    </lineage>
</organism>
<evidence type="ECO:0000313" key="9">
    <source>
        <dbReference type="Proteomes" id="UP000324897"/>
    </source>
</evidence>
<dbReference type="GO" id="GO:0050660">
    <property type="term" value="F:flavin adenine dinucleotide binding"/>
    <property type="evidence" value="ECO:0007669"/>
    <property type="project" value="InterPro"/>
</dbReference>
<accession>A0A5J9SIE9</accession>
<proteinExistence type="inferred from homology"/>
<evidence type="ECO:0000256" key="7">
    <source>
        <dbReference type="SAM" id="SignalP"/>
    </source>
</evidence>
<comment type="catalytic activity">
    <reaction evidence="6">
        <text>indole-3-pyruvate + NADPH + O2 + H(+) = (indol-3-yl)acetate + CO2 + NADP(+) + H2O</text>
        <dbReference type="Rhea" id="RHEA:34331"/>
        <dbReference type="ChEBI" id="CHEBI:15377"/>
        <dbReference type="ChEBI" id="CHEBI:15378"/>
        <dbReference type="ChEBI" id="CHEBI:15379"/>
        <dbReference type="ChEBI" id="CHEBI:16526"/>
        <dbReference type="ChEBI" id="CHEBI:17640"/>
        <dbReference type="ChEBI" id="CHEBI:30854"/>
        <dbReference type="ChEBI" id="CHEBI:57783"/>
        <dbReference type="ChEBI" id="CHEBI:58349"/>
        <dbReference type="EC" id="1.14.13.168"/>
    </reaction>
</comment>
<dbReference type="EMBL" id="RWGY01000813">
    <property type="protein sequence ID" value="TVT98752.1"/>
    <property type="molecule type" value="Genomic_DNA"/>
</dbReference>
<dbReference type="InterPro" id="IPR050982">
    <property type="entry name" value="Auxin_biosynth/cation_transpt"/>
</dbReference>
<name>A0A5J9SIE9_9POAL</name>
<dbReference type="GO" id="GO:0004499">
    <property type="term" value="F:N,N-dimethylaniline monooxygenase activity"/>
    <property type="evidence" value="ECO:0007669"/>
    <property type="project" value="InterPro"/>
</dbReference>
<evidence type="ECO:0000313" key="8">
    <source>
        <dbReference type="EMBL" id="TVT98752.1"/>
    </source>
</evidence>
<evidence type="ECO:0000256" key="5">
    <source>
        <dbReference type="ARBA" id="ARBA00039148"/>
    </source>
</evidence>
<dbReference type="AlphaFoldDB" id="A0A5J9SIE9"/>
<keyword evidence="3" id="KW-0274">FAD</keyword>
<dbReference type="InterPro" id="IPR000960">
    <property type="entry name" value="Flavin_mOase"/>
</dbReference>